<evidence type="ECO:0000313" key="1">
    <source>
        <dbReference type="EMBL" id="PNR33843.1"/>
    </source>
</evidence>
<accession>A0A2K1IX36</accession>
<reference evidence="2" key="3">
    <citation type="submission" date="2020-12" db="UniProtKB">
        <authorList>
            <consortium name="EnsemblPlants"/>
        </authorList>
    </citation>
    <scope>IDENTIFICATION</scope>
</reference>
<reference evidence="1 3" key="2">
    <citation type="journal article" date="2018" name="Plant J.">
        <title>The Physcomitrella patens chromosome-scale assembly reveals moss genome structure and evolution.</title>
        <authorList>
            <person name="Lang D."/>
            <person name="Ullrich K.K."/>
            <person name="Murat F."/>
            <person name="Fuchs J."/>
            <person name="Jenkins J."/>
            <person name="Haas F.B."/>
            <person name="Piednoel M."/>
            <person name="Gundlach H."/>
            <person name="Van Bel M."/>
            <person name="Meyberg R."/>
            <person name="Vives C."/>
            <person name="Morata J."/>
            <person name="Symeonidi A."/>
            <person name="Hiss M."/>
            <person name="Muchero W."/>
            <person name="Kamisugi Y."/>
            <person name="Saleh O."/>
            <person name="Blanc G."/>
            <person name="Decker E.L."/>
            <person name="van Gessel N."/>
            <person name="Grimwood J."/>
            <person name="Hayes R.D."/>
            <person name="Graham S.W."/>
            <person name="Gunter L.E."/>
            <person name="McDaniel S.F."/>
            <person name="Hoernstein S.N.W."/>
            <person name="Larsson A."/>
            <person name="Li F.W."/>
            <person name="Perroud P.F."/>
            <person name="Phillips J."/>
            <person name="Ranjan P."/>
            <person name="Rokshar D.S."/>
            <person name="Rothfels C.J."/>
            <person name="Schneider L."/>
            <person name="Shu S."/>
            <person name="Stevenson D.W."/>
            <person name="Thummler F."/>
            <person name="Tillich M."/>
            <person name="Villarreal Aguilar J.C."/>
            <person name="Widiez T."/>
            <person name="Wong G.K."/>
            <person name="Wymore A."/>
            <person name="Zhang Y."/>
            <person name="Zimmer A.D."/>
            <person name="Quatrano R.S."/>
            <person name="Mayer K.F.X."/>
            <person name="Goodstein D."/>
            <person name="Casacuberta J.M."/>
            <person name="Vandepoele K."/>
            <person name="Reski R."/>
            <person name="Cuming A.C."/>
            <person name="Tuskan G.A."/>
            <person name="Maumus F."/>
            <person name="Salse J."/>
            <person name="Schmutz J."/>
            <person name="Rensing S.A."/>
        </authorList>
    </citation>
    <scope>NUCLEOTIDE SEQUENCE [LARGE SCALE GENOMIC DNA]</scope>
    <source>
        <strain evidence="2 3">cv. Gransden 2004</strain>
    </source>
</reference>
<dbReference type="AlphaFoldDB" id="A0A2K1IX36"/>
<sequence>MVFYWVIRATHRFGKVSSVGLRKMMECVKHAVGCFEWIVLRGGWGGIGGNLGRRGWFLDAHAAEIGGVCDGSDGWRRSTFAAECNELRGLGLLVLRRLGEECSWREEFCGKQEGISECWEVKESGNGIIYNGITQKHEVTPALMTTPIRSTF</sequence>
<evidence type="ECO:0000313" key="2">
    <source>
        <dbReference type="EnsemblPlants" id="Pp3c19_4030V3.1"/>
    </source>
</evidence>
<evidence type="ECO:0000313" key="3">
    <source>
        <dbReference type="Proteomes" id="UP000006727"/>
    </source>
</evidence>
<reference evidence="1 3" key="1">
    <citation type="journal article" date="2008" name="Science">
        <title>The Physcomitrella genome reveals evolutionary insights into the conquest of land by plants.</title>
        <authorList>
            <person name="Rensing S."/>
            <person name="Lang D."/>
            <person name="Zimmer A."/>
            <person name="Terry A."/>
            <person name="Salamov A."/>
            <person name="Shapiro H."/>
            <person name="Nishiyama T."/>
            <person name="Perroud P.-F."/>
            <person name="Lindquist E."/>
            <person name="Kamisugi Y."/>
            <person name="Tanahashi T."/>
            <person name="Sakakibara K."/>
            <person name="Fujita T."/>
            <person name="Oishi K."/>
            <person name="Shin-I T."/>
            <person name="Kuroki Y."/>
            <person name="Toyoda A."/>
            <person name="Suzuki Y."/>
            <person name="Hashimoto A."/>
            <person name="Yamaguchi K."/>
            <person name="Sugano A."/>
            <person name="Kohara Y."/>
            <person name="Fujiyama A."/>
            <person name="Anterola A."/>
            <person name="Aoki S."/>
            <person name="Ashton N."/>
            <person name="Barbazuk W.B."/>
            <person name="Barker E."/>
            <person name="Bennetzen J."/>
            <person name="Bezanilla M."/>
            <person name="Blankenship R."/>
            <person name="Cho S.H."/>
            <person name="Dutcher S."/>
            <person name="Estelle M."/>
            <person name="Fawcett J.A."/>
            <person name="Gundlach H."/>
            <person name="Hanada K."/>
            <person name="Heyl A."/>
            <person name="Hicks K.A."/>
            <person name="Hugh J."/>
            <person name="Lohr M."/>
            <person name="Mayer K."/>
            <person name="Melkozernov A."/>
            <person name="Murata T."/>
            <person name="Nelson D."/>
            <person name="Pils B."/>
            <person name="Prigge M."/>
            <person name="Reiss B."/>
            <person name="Renner T."/>
            <person name="Rombauts S."/>
            <person name="Rushton P."/>
            <person name="Sanderfoot A."/>
            <person name="Schween G."/>
            <person name="Shiu S.-H."/>
            <person name="Stueber K."/>
            <person name="Theodoulou F.L."/>
            <person name="Tu H."/>
            <person name="Van de Peer Y."/>
            <person name="Verrier P.J."/>
            <person name="Waters E."/>
            <person name="Wood A."/>
            <person name="Yang L."/>
            <person name="Cove D."/>
            <person name="Cuming A."/>
            <person name="Hasebe M."/>
            <person name="Lucas S."/>
            <person name="Mishler D.B."/>
            <person name="Reski R."/>
            <person name="Grigoriev I."/>
            <person name="Quatrano R.S."/>
            <person name="Boore J.L."/>
        </authorList>
    </citation>
    <scope>NUCLEOTIDE SEQUENCE [LARGE SCALE GENOMIC DNA]</scope>
    <source>
        <strain evidence="2 3">cv. Gransden 2004</strain>
    </source>
</reference>
<dbReference type="Gramene" id="Pp3c19_4030V3.1">
    <property type="protein sequence ID" value="Pp3c19_4030V3.1"/>
    <property type="gene ID" value="Pp3c19_4030"/>
</dbReference>
<name>A0A2K1IX36_PHYPA</name>
<dbReference type="Gramene" id="Pp3c19_4030V3.2">
    <property type="protein sequence ID" value="Pp3c19_4030V3.2"/>
    <property type="gene ID" value="Pp3c19_4030"/>
</dbReference>
<dbReference type="EnsemblPlants" id="Pp3c19_4030V3.1">
    <property type="protein sequence ID" value="Pp3c19_4030V3.1"/>
    <property type="gene ID" value="Pp3c19_4030"/>
</dbReference>
<gene>
    <name evidence="1" type="ORF">PHYPA_023659</name>
</gene>
<organism evidence="1">
    <name type="scientific">Physcomitrium patens</name>
    <name type="common">Spreading-leaved earth moss</name>
    <name type="synonym">Physcomitrella patens</name>
    <dbReference type="NCBI Taxonomy" id="3218"/>
    <lineage>
        <taxon>Eukaryota</taxon>
        <taxon>Viridiplantae</taxon>
        <taxon>Streptophyta</taxon>
        <taxon>Embryophyta</taxon>
        <taxon>Bryophyta</taxon>
        <taxon>Bryophytina</taxon>
        <taxon>Bryopsida</taxon>
        <taxon>Funariidae</taxon>
        <taxon>Funariales</taxon>
        <taxon>Funariaceae</taxon>
        <taxon>Physcomitrium</taxon>
    </lineage>
</organism>
<dbReference type="Proteomes" id="UP000006727">
    <property type="component" value="Chromosome 19"/>
</dbReference>
<proteinExistence type="predicted"/>
<dbReference type="EnsemblPlants" id="Pp3c19_4030V3.2">
    <property type="protein sequence ID" value="Pp3c19_4030V3.2"/>
    <property type="gene ID" value="Pp3c19_4030"/>
</dbReference>
<dbReference type="EMBL" id="ABEU02000019">
    <property type="protein sequence ID" value="PNR33843.1"/>
    <property type="molecule type" value="Genomic_DNA"/>
</dbReference>
<dbReference type="InParanoid" id="A0A2K1IX36"/>
<keyword evidence="3" id="KW-1185">Reference proteome</keyword>
<protein>
    <submittedName>
        <fullName evidence="1 2">Uncharacterized protein</fullName>
    </submittedName>
</protein>